<name>A0A645A759_9ZZZZ</name>
<dbReference type="EMBL" id="VSSQ01012346">
    <property type="protein sequence ID" value="MPM49010.1"/>
    <property type="molecule type" value="Genomic_DNA"/>
</dbReference>
<sequence length="153" mass="16565">MFQRPLFGKIQSMVAHFGKPEQVTRIVIPATRDDDSALLQLSLLHKVIEHMLGHLSVVDKANRISLAALFDRGGEFLVQAAGNLIGQIVLAITGDLDGIGVVAIIGKCFEDIIELETDHILQIDDMVPTATGGQLHIASHGISGHFNQRIAEI</sequence>
<gene>
    <name evidence="1" type="ORF">SDC9_95738</name>
</gene>
<dbReference type="AlphaFoldDB" id="A0A645A759"/>
<proteinExistence type="predicted"/>
<evidence type="ECO:0000313" key="1">
    <source>
        <dbReference type="EMBL" id="MPM49010.1"/>
    </source>
</evidence>
<accession>A0A645A759</accession>
<reference evidence="1" key="1">
    <citation type="submission" date="2019-08" db="EMBL/GenBank/DDBJ databases">
        <authorList>
            <person name="Kucharzyk K."/>
            <person name="Murdoch R.W."/>
            <person name="Higgins S."/>
            <person name="Loffler F."/>
        </authorList>
    </citation>
    <scope>NUCLEOTIDE SEQUENCE</scope>
</reference>
<organism evidence="1">
    <name type="scientific">bioreactor metagenome</name>
    <dbReference type="NCBI Taxonomy" id="1076179"/>
    <lineage>
        <taxon>unclassified sequences</taxon>
        <taxon>metagenomes</taxon>
        <taxon>ecological metagenomes</taxon>
    </lineage>
</organism>
<protein>
    <submittedName>
        <fullName evidence="1">Uncharacterized protein</fullName>
    </submittedName>
</protein>
<comment type="caution">
    <text evidence="1">The sequence shown here is derived from an EMBL/GenBank/DDBJ whole genome shotgun (WGS) entry which is preliminary data.</text>
</comment>